<dbReference type="EMBL" id="CP018477">
    <property type="protein sequence ID" value="ASV74934.1"/>
    <property type="molecule type" value="Genomic_DNA"/>
</dbReference>
<evidence type="ECO:0000313" key="3">
    <source>
        <dbReference type="Proteomes" id="UP000215086"/>
    </source>
</evidence>
<organism evidence="2 3">
    <name type="scientific">Thermogutta terrifontis</name>
    <dbReference type="NCBI Taxonomy" id="1331910"/>
    <lineage>
        <taxon>Bacteria</taxon>
        <taxon>Pseudomonadati</taxon>
        <taxon>Planctomycetota</taxon>
        <taxon>Planctomycetia</taxon>
        <taxon>Pirellulales</taxon>
        <taxon>Thermoguttaceae</taxon>
        <taxon>Thermogutta</taxon>
    </lineage>
</organism>
<dbReference type="KEGG" id="ttf:THTE_2332"/>
<feature type="transmembrane region" description="Helical" evidence="1">
    <location>
        <begin position="15"/>
        <end position="38"/>
    </location>
</feature>
<keyword evidence="1" id="KW-0472">Membrane</keyword>
<accession>A0A286RG53</accession>
<keyword evidence="3" id="KW-1185">Reference proteome</keyword>
<keyword evidence="1" id="KW-1133">Transmembrane helix</keyword>
<reference evidence="2 3" key="1">
    <citation type="journal article" name="Front. Microbiol.">
        <title>Sugar Metabolism of the First Thermophilic Planctomycete Thermogutta terrifontis: Comparative Genomic and Transcriptomic Approaches.</title>
        <authorList>
            <person name="Elcheninov A.G."/>
            <person name="Menzel P."/>
            <person name="Gudbergsdottir S.R."/>
            <person name="Slesarev A.I."/>
            <person name="Kadnikov V.V."/>
            <person name="Krogh A."/>
            <person name="Bonch-Osmolovskaya E.A."/>
            <person name="Peng X."/>
            <person name="Kublanov I.V."/>
        </authorList>
    </citation>
    <scope>NUCLEOTIDE SEQUENCE [LARGE SCALE GENOMIC DNA]</scope>
    <source>
        <strain evidence="2 3">R1</strain>
    </source>
</reference>
<dbReference type="AlphaFoldDB" id="A0A286RG53"/>
<evidence type="ECO:0000313" key="2">
    <source>
        <dbReference type="EMBL" id="ASV74934.1"/>
    </source>
</evidence>
<proteinExistence type="predicted"/>
<evidence type="ECO:0000256" key="1">
    <source>
        <dbReference type="SAM" id="Phobius"/>
    </source>
</evidence>
<name>A0A286RG53_9BACT</name>
<dbReference type="Proteomes" id="UP000215086">
    <property type="component" value="Chromosome"/>
</dbReference>
<keyword evidence="1" id="KW-0812">Transmembrane</keyword>
<sequence length="43" mass="4932">MEWPVPIVFRIAEHAAQYVFLISFIGLKISVAISWVVVCHDFV</sequence>
<protein>
    <submittedName>
        <fullName evidence="2">Uncharacterized protein</fullName>
    </submittedName>
</protein>
<gene>
    <name evidence="2" type="ORF">THTE_2332</name>
</gene>